<feature type="domain" description="DUF4097" evidence="2">
    <location>
        <begin position="124"/>
        <end position="203"/>
    </location>
</feature>
<evidence type="ECO:0000313" key="4">
    <source>
        <dbReference type="Proteomes" id="UP000371041"/>
    </source>
</evidence>
<evidence type="ECO:0000256" key="1">
    <source>
        <dbReference type="SAM" id="MobiDB-lite"/>
    </source>
</evidence>
<dbReference type="InterPro" id="IPR025164">
    <property type="entry name" value="Toastrack_DUF4097"/>
</dbReference>
<dbReference type="Pfam" id="PF13349">
    <property type="entry name" value="DUF4097"/>
    <property type="match status" value="1"/>
</dbReference>
<dbReference type="EMBL" id="CP045929">
    <property type="protein sequence ID" value="QGK71814.1"/>
    <property type="molecule type" value="Genomic_DNA"/>
</dbReference>
<organism evidence="3 4">
    <name type="scientific">Allosaccharopolyspora coralli</name>
    <dbReference type="NCBI Taxonomy" id="2665642"/>
    <lineage>
        <taxon>Bacteria</taxon>
        <taxon>Bacillati</taxon>
        <taxon>Actinomycetota</taxon>
        <taxon>Actinomycetes</taxon>
        <taxon>Pseudonocardiales</taxon>
        <taxon>Pseudonocardiaceae</taxon>
        <taxon>Allosaccharopolyspora</taxon>
    </lineage>
</organism>
<dbReference type="KEGG" id="sace:GIY23_21920"/>
<accession>A0A5Q3QEZ7</accession>
<reference evidence="4" key="1">
    <citation type="submission" date="2019-11" db="EMBL/GenBank/DDBJ databases">
        <title>The complete genome sequence of Saccharopolyspora sp. E2A.</title>
        <authorList>
            <person name="Zhang G."/>
        </authorList>
    </citation>
    <scope>NUCLEOTIDE SEQUENCE [LARGE SCALE GENOMIC DNA]</scope>
    <source>
        <strain evidence="4">E2A</strain>
    </source>
</reference>
<sequence length="246" mass="25256">MVRTGLAVGGAALVLVGGAVLAWGDGLGAQQWAHASPLQRVESVRVDSGDGQVRIQHRPGAPAEVKQVVHQGWFGGWFNPDATAGEPQHRLRGSTLELTDRCGWNCSVDYEVILPTPVGVEGTLGSGDVTVAGMSSVDMEVGSGGAEISGVDGTVRVRSGSGDLAVSDVEGSVDAETGSGGVDVRDVQGRSVRAHAGSGDVELLGVRGEARRGVGKRQHLGPRPARGGAARGHGLRRGRALVARDR</sequence>
<dbReference type="RefSeq" id="WP_154078382.1">
    <property type="nucleotide sequence ID" value="NZ_CP045929.1"/>
</dbReference>
<feature type="region of interest" description="Disordered" evidence="1">
    <location>
        <begin position="212"/>
        <end position="246"/>
    </location>
</feature>
<name>A0A5Q3QEZ7_9PSEU</name>
<proteinExistence type="predicted"/>
<dbReference type="Proteomes" id="UP000371041">
    <property type="component" value="Chromosome"/>
</dbReference>
<evidence type="ECO:0000259" key="2">
    <source>
        <dbReference type="Pfam" id="PF13349"/>
    </source>
</evidence>
<protein>
    <recommendedName>
        <fullName evidence="2">DUF4097 domain-containing protein</fullName>
    </recommendedName>
</protein>
<evidence type="ECO:0000313" key="3">
    <source>
        <dbReference type="EMBL" id="QGK71814.1"/>
    </source>
</evidence>
<keyword evidence="4" id="KW-1185">Reference proteome</keyword>
<dbReference type="AlphaFoldDB" id="A0A5Q3QEZ7"/>
<gene>
    <name evidence="3" type="ORF">GIY23_21920</name>
</gene>